<dbReference type="Pfam" id="PF24626">
    <property type="entry name" value="SH3_Tf2-1"/>
    <property type="match status" value="1"/>
</dbReference>
<name>A0A803PSM5_CANSA</name>
<dbReference type="InterPro" id="IPR043502">
    <property type="entry name" value="DNA/RNA_pol_sf"/>
</dbReference>
<dbReference type="EnsemblPlants" id="evm.model.05.975">
    <property type="protein sequence ID" value="cds.evm.model.05.975"/>
    <property type="gene ID" value="evm.TU.05.975"/>
</dbReference>
<dbReference type="GO" id="GO:0003964">
    <property type="term" value="F:RNA-directed DNA polymerase activity"/>
    <property type="evidence" value="ECO:0007669"/>
    <property type="project" value="UniProtKB-KW"/>
</dbReference>
<evidence type="ECO:0000256" key="1">
    <source>
        <dbReference type="ARBA" id="ARBA00012493"/>
    </source>
</evidence>
<evidence type="ECO:0000256" key="11">
    <source>
        <dbReference type="ARBA" id="ARBA00022908"/>
    </source>
</evidence>
<keyword evidence="8" id="KW-0255">Endonuclease</keyword>
<evidence type="ECO:0000256" key="3">
    <source>
        <dbReference type="ARBA" id="ARBA00022679"/>
    </source>
</evidence>
<keyword evidence="15" id="KW-0233">DNA recombination</keyword>
<feature type="domain" description="Integrase catalytic" evidence="17">
    <location>
        <begin position="1004"/>
        <end position="1166"/>
    </location>
</feature>
<evidence type="ECO:0000256" key="15">
    <source>
        <dbReference type="ARBA" id="ARBA00023172"/>
    </source>
</evidence>
<dbReference type="PROSITE" id="PS50994">
    <property type="entry name" value="INTEGRASE"/>
    <property type="match status" value="1"/>
</dbReference>
<evidence type="ECO:0000256" key="14">
    <source>
        <dbReference type="ARBA" id="ARBA00023125"/>
    </source>
</evidence>
<dbReference type="Pfam" id="PF17917">
    <property type="entry name" value="RT_RNaseH"/>
    <property type="match status" value="1"/>
</dbReference>
<dbReference type="GO" id="GO:0003887">
    <property type="term" value="F:DNA-directed DNA polymerase activity"/>
    <property type="evidence" value="ECO:0007669"/>
    <property type="project" value="UniProtKB-KW"/>
</dbReference>
<organism evidence="18 19">
    <name type="scientific">Cannabis sativa</name>
    <name type="common">Hemp</name>
    <name type="synonym">Marijuana</name>
    <dbReference type="NCBI Taxonomy" id="3483"/>
    <lineage>
        <taxon>Eukaryota</taxon>
        <taxon>Viridiplantae</taxon>
        <taxon>Streptophyta</taxon>
        <taxon>Embryophyta</taxon>
        <taxon>Tracheophyta</taxon>
        <taxon>Spermatophyta</taxon>
        <taxon>Magnoliopsida</taxon>
        <taxon>eudicotyledons</taxon>
        <taxon>Gunneridae</taxon>
        <taxon>Pentapetalae</taxon>
        <taxon>rosids</taxon>
        <taxon>fabids</taxon>
        <taxon>Rosales</taxon>
        <taxon>Cannabaceae</taxon>
        <taxon>Cannabis</taxon>
    </lineage>
</organism>
<dbReference type="CDD" id="cd00303">
    <property type="entry name" value="retropepsin_like"/>
    <property type="match status" value="1"/>
</dbReference>
<dbReference type="GO" id="GO:0015074">
    <property type="term" value="P:DNA integration"/>
    <property type="evidence" value="ECO:0007669"/>
    <property type="project" value="UniProtKB-KW"/>
</dbReference>
<evidence type="ECO:0000256" key="9">
    <source>
        <dbReference type="ARBA" id="ARBA00022801"/>
    </source>
</evidence>
<keyword evidence="2" id="KW-0645">Protease</keyword>
<evidence type="ECO:0000313" key="18">
    <source>
        <dbReference type="EnsemblPlants" id="cds.evm.model.05.975"/>
    </source>
</evidence>
<dbReference type="InterPro" id="IPR021109">
    <property type="entry name" value="Peptidase_aspartic_dom_sf"/>
</dbReference>
<dbReference type="EMBL" id="UZAU01000481">
    <property type="status" value="NOT_ANNOTATED_CDS"/>
    <property type="molecule type" value="Genomic_DNA"/>
</dbReference>
<protein>
    <recommendedName>
        <fullName evidence="1">RNA-directed DNA polymerase</fullName>
        <ecNumber evidence="1">2.7.7.49</ecNumber>
    </recommendedName>
</protein>
<dbReference type="PROSITE" id="PS00141">
    <property type="entry name" value="ASP_PROTEASE"/>
    <property type="match status" value="1"/>
</dbReference>
<reference evidence="18" key="2">
    <citation type="submission" date="2021-03" db="UniProtKB">
        <authorList>
            <consortium name="EnsemblPlants"/>
        </authorList>
    </citation>
    <scope>IDENTIFICATION</scope>
</reference>
<reference evidence="18" key="1">
    <citation type="submission" date="2018-11" db="EMBL/GenBank/DDBJ databases">
        <authorList>
            <person name="Grassa J C."/>
        </authorList>
    </citation>
    <scope>NUCLEOTIDE SEQUENCE [LARGE SCALE GENOMIC DNA]</scope>
</reference>
<accession>A0A803PSM5</accession>
<evidence type="ECO:0000256" key="8">
    <source>
        <dbReference type="ARBA" id="ARBA00022759"/>
    </source>
</evidence>
<evidence type="ECO:0000256" key="5">
    <source>
        <dbReference type="ARBA" id="ARBA00022722"/>
    </source>
</evidence>
<evidence type="ECO:0000256" key="12">
    <source>
        <dbReference type="ARBA" id="ARBA00022918"/>
    </source>
</evidence>
<evidence type="ECO:0000256" key="6">
    <source>
        <dbReference type="ARBA" id="ARBA00022723"/>
    </source>
</evidence>
<dbReference type="Gene3D" id="2.40.70.10">
    <property type="entry name" value="Acid Proteases"/>
    <property type="match status" value="1"/>
</dbReference>
<evidence type="ECO:0000256" key="13">
    <source>
        <dbReference type="ARBA" id="ARBA00022932"/>
    </source>
</evidence>
<keyword evidence="12" id="KW-0695">RNA-directed DNA polymerase</keyword>
<dbReference type="SUPFAM" id="SSF54160">
    <property type="entry name" value="Chromo domain-like"/>
    <property type="match status" value="1"/>
</dbReference>
<dbReference type="GO" id="GO:0046872">
    <property type="term" value="F:metal ion binding"/>
    <property type="evidence" value="ECO:0007669"/>
    <property type="project" value="UniProtKB-KW"/>
</dbReference>
<dbReference type="GO" id="GO:0003677">
    <property type="term" value="F:DNA binding"/>
    <property type="evidence" value="ECO:0007669"/>
    <property type="project" value="UniProtKB-KW"/>
</dbReference>
<dbReference type="GO" id="GO:0006310">
    <property type="term" value="P:DNA recombination"/>
    <property type="evidence" value="ECO:0007669"/>
    <property type="project" value="UniProtKB-KW"/>
</dbReference>
<dbReference type="SUPFAM" id="SSF56672">
    <property type="entry name" value="DNA/RNA polymerases"/>
    <property type="match status" value="1"/>
</dbReference>
<dbReference type="InterPro" id="IPR041373">
    <property type="entry name" value="RT_RNaseH"/>
</dbReference>
<feature type="region of interest" description="Disordered" evidence="16">
    <location>
        <begin position="100"/>
        <end position="193"/>
    </location>
</feature>
<keyword evidence="3" id="KW-0808">Transferase</keyword>
<dbReference type="Gene3D" id="3.10.20.370">
    <property type="match status" value="1"/>
</dbReference>
<keyword evidence="6" id="KW-0479">Metal-binding</keyword>
<dbReference type="GO" id="GO:0004519">
    <property type="term" value="F:endonuclease activity"/>
    <property type="evidence" value="ECO:0007669"/>
    <property type="project" value="UniProtKB-KW"/>
</dbReference>
<feature type="compositionally biased region" description="Basic and acidic residues" evidence="16">
    <location>
        <begin position="100"/>
        <end position="113"/>
    </location>
</feature>
<keyword evidence="13" id="KW-0239">DNA-directed DNA polymerase</keyword>
<proteinExistence type="predicted"/>
<dbReference type="InterPro" id="IPR012337">
    <property type="entry name" value="RNaseH-like_sf"/>
</dbReference>
<dbReference type="Gene3D" id="1.10.340.70">
    <property type="match status" value="1"/>
</dbReference>
<keyword evidence="5" id="KW-0540">Nuclease</keyword>
<dbReference type="PANTHER" id="PTHR37984">
    <property type="entry name" value="PROTEIN CBG26694"/>
    <property type="match status" value="1"/>
</dbReference>
<dbReference type="PANTHER" id="PTHR37984:SF5">
    <property type="entry name" value="PROTEIN NYNRIN-LIKE"/>
    <property type="match status" value="1"/>
</dbReference>
<evidence type="ECO:0000256" key="2">
    <source>
        <dbReference type="ARBA" id="ARBA00022670"/>
    </source>
</evidence>
<dbReference type="SUPFAM" id="SSF53098">
    <property type="entry name" value="Ribonuclease H-like"/>
    <property type="match status" value="1"/>
</dbReference>
<keyword evidence="7" id="KW-0064">Aspartyl protease</keyword>
<evidence type="ECO:0000259" key="17">
    <source>
        <dbReference type="PROSITE" id="PS50994"/>
    </source>
</evidence>
<feature type="region of interest" description="Disordered" evidence="16">
    <location>
        <begin position="366"/>
        <end position="388"/>
    </location>
</feature>
<dbReference type="InterPro" id="IPR036397">
    <property type="entry name" value="RNaseH_sf"/>
</dbReference>
<feature type="compositionally biased region" description="Pro residues" evidence="16">
    <location>
        <begin position="173"/>
        <end position="189"/>
    </location>
</feature>
<evidence type="ECO:0000256" key="10">
    <source>
        <dbReference type="ARBA" id="ARBA00022842"/>
    </source>
</evidence>
<dbReference type="InterPro" id="IPR016197">
    <property type="entry name" value="Chromo-like_dom_sf"/>
</dbReference>
<dbReference type="Pfam" id="PF08284">
    <property type="entry name" value="RVP_2"/>
    <property type="match status" value="1"/>
</dbReference>
<dbReference type="OMA" id="INSHRME"/>
<evidence type="ECO:0000313" key="19">
    <source>
        <dbReference type="Proteomes" id="UP000596661"/>
    </source>
</evidence>
<dbReference type="InterPro" id="IPR050951">
    <property type="entry name" value="Retrovirus_Pol_polyprotein"/>
</dbReference>
<dbReference type="GO" id="GO:0004190">
    <property type="term" value="F:aspartic-type endopeptidase activity"/>
    <property type="evidence" value="ECO:0007669"/>
    <property type="project" value="UniProtKB-KW"/>
</dbReference>
<dbReference type="InterPro" id="IPR001969">
    <property type="entry name" value="Aspartic_peptidase_AS"/>
</dbReference>
<evidence type="ECO:0000256" key="16">
    <source>
        <dbReference type="SAM" id="MobiDB-lite"/>
    </source>
</evidence>
<dbReference type="InterPro" id="IPR001584">
    <property type="entry name" value="Integrase_cat-core"/>
</dbReference>
<evidence type="ECO:0000256" key="4">
    <source>
        <dbReference type="ARBA" id="ARBA00022695"/>
    </source>
</evidence>
<dbReference type="InterPro" id="IPR056924">
    <property type="entry name" value="SH3_Tf2-1"/>
</dbReference>
<dbReference type="GO" id="GO:0006508">
    <property type="term" value="P:proteolysis"/>
    <property type="evidence" value="ECO:0007669"/>
    <property type="project" value="UniProtKB-KW"/>
</dbReference>
<dbReference type="Gramene" id="evm.model.05.975">
    <property type="protein sequence ID" value="cds.evm.model.05.975"/>
    <property type="gene ID" value="evm.TU.05.975"/>
</dbReference>
<keyword evidence="19" id="KW-1185">Reference proteome</keyword>
<dbReference type="InterPro" id="IPR043128">
    <property type="entry name" value="Rev_trsase/Diguanyl_cyclase"/>
</dbReference>
<keyword evidence="14" id="KW-0238">DNA-binding</keyword>
<dbReference type="Pfam" id="PF17921">
    <property type="entry name" value="Integrase_H2C2"/>
    <property type="match status" value="1"/>
</dbReference>
<keyword evidence="9" id="KW-0378">Hydrolase</keyword>
<dbReference type="InterPro" id="IPR041588">
    <property type="entry name" value="Integrase_H2C2"/>
</dbReference>
<feature type="compositionally biased region" description="Polar residues" evidence="16">
    <location>
        <begin position="151"/>
        <end position="163"/>
    </location>
</feature>
<keyword evidence="4" id="KW-0548">Nucleotidyltransferase</keyword>
<dbReference type="Gene3D" id="3.30.70.270">
    <property type="match status" value="1"/>
</dbReference>
<keyword evidence="10" id="KW-0460">Magnesium</keyword>
<sequence>MKPEVNVDAIGAVGSELLDATRTVGALRAGLIDDGWEDGATKISRSGAWNGFQPILASFEDLQTESLAIAASPNFKQMTEKVELAAFLHRRGSKIIEANHKRSRDSDCTERGFRYKSRGSEAAGDHDVPATRFRLPRRFSQKLPPLRHEVTNQAGGDGSSSSVPIEPEVRFPQSPPPQSRFPPQPPPHPNLYQQAQFQGNEHRPPRMELPLFSGTDPEGWIYWAERYFMIHRFTDALMLETAIIGLEGDALTCRSWALCLRNFSRHLTALLKDSYCTGGASRPRVPVDTGDLPEACSMGLKDNIRGTLHLLQPIGLAHIMETAQRIDEGTHYFNPGQTVRTNKPNMSHITPIRQSPQQFTTRSITAGPISTIPSPTPATATGKPPTMRRMSETEYQEKRAKGLCFKCDKKYHRGHECEQRLLQVLLFADEDEPLPAVESPPLSPAGDDIEGTKETLATLSLNSLVGISSAHTMKLAGKIGQQTVAVLIDSGATHNFISREIVEATGIPITQTNGYGILLGTGDRVKAEGVCSQVTLELGALRVVTDFLPLELGGADVILGVKWLETLGNMQVNWRTMVMKFERDGTWVTLQGDPSLCKSQISLKAMVHTVEQTGYGFWIPLGSLNSQEQNQEIVPRELEGLLEKYEPAFHMPPAASCLTSRAPNHLEGRVGPIHPVSPRCPNSPSMEAHVGDLEEVFRRLQQHQLYANKKKCVFGTDKVEYLGHIVSTQGVSADPAKVAAMSQWPIPKTIKELRGFPLWYYRSLCAITFSIARPLIEFNSRKMPSIGILYQQAFTQLMRPCVASNKRPIAYFSQALSPRTQAKSVYERELMAIVLAIQKWRPYLLGRRFIVRTDQRSLKYLLEQRLVAEEHQKWLTKLLGYDFEIQYRPGIENKAADALSRVQMDKTLAAISVPSVISIPDLQSQVQSDPFLSKVLRELDKGQDGGDTPWYAGFPWPGRLVLPSSSPFIPLLLQEYHGSSVGGHSGVFKTFQRVAADLYWPGMRKDVHADVWEDISMDFIEGLPMSHGFDSILVVVDRLTKYGHFIPLKHPYSAPTVAEVFVREVVKHHGFPRSIVSDRDKIFLSLFWKELFRLQGTHLKQSTAYHPQSDGQTEVVNRCLETYLRCFAGVRPTKWAKWLAWAEYWYNTSYHVSAGMTPFKALYNRDPPPLIRFEPANTKVSEVEQQLQARDAVLVLLKENLQRAQQNMKAQADKKSRDVHFEIGDLVYVKLRPYRQRTVAKRCNEKLAPRFFGPFPVLARVGPAAYRLQLPPAAAIHPVFHVSLLRAALGPHQQPTTLPPTLTADLEWLLEPEEVLAIRPGTHKMAPQALIKWANLPAFEATWEDFSVIQDQFPHFHLEDKVRLVGGGIDRPPITFVYSRRSKKGAGGQNVEN</sequence>
<dbReference type="Gene3D" id="3.30.420.10">
    <property type="entry name" value="Ribonuclease H-like superfamily/Ribonuclease H"/>
    <property type="match status" value="1"/>
</dbReference>
<dbReference type="SUPFAM" id="SSF50630">
    <property type="entry name" value="Acid proteases"/>
    <property type="match status" value="1"/>
</dbReference>
<feature type="compositionally biased region" description="Low complexity" evidence="16">
    <location>
        <begin position="366"/>
        <end position="385"/>
    </location>
</feature>
<dbReference type="Proteomes" id="UP000596661">
    <property type="component" value="Chromosome 5"/>
</dbReference>
<evidence type="ECO:0000256" key="7">
    <source>
        <dbReference type="ARBA" id="ARBA00022750"/>
    </source>
</evidence>
<dbReference type="EC" id="2.7.7.49" evidence="1"/>
<dbReference type="CDD" id="cd09274">
    <property type="entry name" value="RNase_HI_RT_Ty3"/>
    <property type="match status" value="1"/>
</dbReference>
<keyword evidence="11" id="KW-0229">DNA integration</keyword>